<protein>
    <recommendedName>
        <fullName evidence="3">BRO1 domain-containing protein</fullName>
    </recommendedName>
</protein>
<feature type="domain" description="BRO1" evidence="3">
    <location>
        <begin position="9"/>
        <end position="429"/>
    </location>
</feature>
<sequence length="429" mass="47375">MSNWFHRNPLKATSRVKFDLGKGATNISARGICRDLADKRAELLKLICDPAVDPKAVLTRLQVYISLLAGFVTPPEGSGESESKLRSTVPFKWTDSVLPKHTQPLMVYDAQFEVCSMLFSVALWLTKHAAKVASSEEVSPEEAVDVYRSLRQAAGIFVLLKDQQVSKLSTPPAEGHDLYCDALETYINQCIAEAQEVTIGRAIELKHDPSLIAGLAKATSESYKKAALALSASNSKVVGKWLKYLQFKQFCYEACMEIYFAEELLKADKVGPAIAVMGAADIAYKKAVDAGKHYGSADGIGLSSKMAEHCFFRRLGQLVKTTRDKLERENGLIYHQKVPVTAPDCDLAAKFGLAEPLDPEIDFTPCEQWKEGYKGFDLDKILESVASRNKDKNKSKEKLDRDEPVETPAEKPIFSTDKDPKNQSGCVIS</sequence>
<organism evidence="4 5">
    <name type="scientific">Calicophoron daubneyi</name>
    <name type="common">Rumen fluke</name>
    <name type="synonym">Paramphistomum daubneyi</name>
    <dbReference type="NCBI Taxonomy" id="300641"/>
    <lineage>
        <taxon>Eukaryota</taxon>
        <taxon>Metazoa</taxon>
        <taxon>Spiralia</taxon>
        <taxon>Lophotrochozoa</taxon>
        <taxon>Platyhelminthes</taxon>
        <taxon>Trematoda</taxon>
        <taxon>Digenea</taxon>
        <taxon>Plagiorchiida</taxon>
        <taxon>Pronocephalata</taxon>
        <taxon>Paramphistomoidea</taxon>
        <taxon>Paramphistomidae</taxon>
        <taxon>Calicophoron</taxon>
    </lineage>
</organism>
<gene>
    <name evidence="4" type="ORF">CDAUBV1_LOCUS15771</name>
</gene>
<dbReference type="InterPro" id="IPR038898">
    <property type="entry name" value="BROX"/>
</dbReference>
<feature type="region of interest" description="Disordered" evidence="2">
    <location>
        <begin position="387"/>
        <end position="429"/>
    </location>
</feature>
<dbReference type="Proteomes" id="UP001497525">
    <property type="component" value="Unassembled WGS sequence"/>
</dbReference>
<comment type="caution">
    <text evidence="4">The sequence shown here is derived from an EMBL/GenBank/DDBJ whole genome shotgun (WGS) entry which is preliminary data.</text>
</comment>
<dbReference type="EMBL" id="CAXLJL010000723">
    <property type="protein sequence ID" value="CAL5140455.1"/>
    <property type="molecule type" value="Genomic_DNA"/>
</dbReference>
<dbReference type="PANTHER" id="PTHR23032:SF13">
    <property type="entry name" value="BRO1 DOMAIN-CONTAINING PROTEIN BROX"/>
    <property type="match status" value="1"/>
</dbReference>
<proteinExistence type="inferred from homology"/>
<dbReference type="PROSITE" id="PS51180">
    <property type="entry name" value="BRO1"/>
    <property type="match status" value="1"/>
</dbReference>
<dbReference type="InterPro" id="IPR004328">
    <property type="entry name" value="BRO1_dom"/>
</dbReference>
<reference evidence="4" key="1">
    <citation type="submission" date="2024-06" db="EMBL/GenBank/DDBJ databases">
        <authorList>
            <person name="Liu X."/>
            <person name="Lenzi L."/>
            <person name="Haldenby T S."/>
            <person name="Uol C."/>
        </authorList>
    </citation>
    <scope>NUCLEOTIDE SEQUENCE</scope>
</reference>
<dbReference type="PANTHER" id="PTHR23032">
    <property type="entry name" value="BRO1 DOMAIN-CONTAINING PROTEIN BROX"/>
    <property type="match status" value="1"/>
</dbReference>
<name>A0AAV2TTI5_CALDB</name>
<comment type="similarity">
    <text evidence="1">Belongs to the BROX family.</text>
</comment>
<dbReference type="Gene3D" id="1.25.40.280">
    <property type="entry name" value="alix/aip1 like domains"/>
    <property type="match status" value="1"/>
</dbReference>
<dbReference type="InterPro" id="IPR038499">
    <property type="entry name" value="BRO1_sf"/>
</dbReference>
<evidence type="ECO:0000313" key="4">
    <source>
        <dbReference type="EMBL" id="CAL5140455.1"/>
    </source>
</evidence>
<dbReference type="AlphaFoldDB" id="A0AAV2TTI5"/>
<dbReference type="Pfam" id="PF03097">
    <property type="entry name" value="BRO1"/>
    <property type="match status" value="1"/>
</dbReference>
<evidence type="ECO:0000313" key="5">
    <source>
        <dbReference type="Proteomes" id="UP001497525"/>
    </source>
</evidence>
<dbReference type="SMART" id="SM01041">
    <property type="entry name" value="BRO1"/>
    <property type="match status" value="1"/>
</dbReference>
<accession>A0AAV2TTI5</accession>
<feature type="compositionally biased region" description="Basic and acidic residues" evidence="2">
    <location>
        <begin position="387"/>
        <end position="404"/>
    </location>
</feature>
<evidence type="ECO:0000256" key="2">
    <source>
        <dbReference type="SAM" id="MobiDB-lite"/>
    </source>
</evidence>
<evidence type="ECO:0000259" key="3">
    <source>
        <dbReference type="PROSITE" id="PS51180"/>
    </source>
</evidence>
<evidence type="ECO:0000256" key="1">
    <source>
        <dbReference type="ARBA" id="ARBA00008901"/>
    </source>
</evidence>